<proteinExistence type="predicted"/>
<keyword evidence="1" id="KW-0489">Methyltransferase</keyword>
<protein>
    <submittedName>
        <fullName evidence="1">S-adenosyl methyltransferase</fullName>
    </submittedName>
</protein>
<dbReference type="Pfam" id="PF04672">
    <property type="entry name" value="Methyltransf_19"/>
    <property type="match status" value="1"/>
</dbReference>
<name>A0A1I3XT12_9ACTN</name>
<accession>A0A1I3XT12</accession>
<dbReference type="GO" id="GO:0008168">
    <property type="term" value="F:methyltransferase activity"/>
    <property type="evidence" value="ECO:0007669"/>
    <property type="project" value="UniProtKB-KW"/>
</dbReference>
<dbReference type="SUPFAM" id="SSF53335">
    <property type="entry name" value="S-adenosyl-L-methionine-dependent methyltransferases"/>
    <property type="match status" value="1"/>
</dbReference>
<dbReference type="Proteomes" id="UP000199111">
    <property type="component" value="Unassembled WGS sequence"/>
</dbReference>
<dbReference type="Gene3D" id="3.40.50.150">
    <property type="entry name" value="Vaccinia Virus protein VP39"/>
    <property type="match status" value="1"/>
</dbReference>
<dbReference type="GO" id="GO:0032259">
    <property type="term" value="P:methylation"/>
    <property type="evidence" value="ECO:0007669"/>
    <property type="project" value="UniProtKB-KW"/>
</dbReference>
<keyword evidence="2" id="KW-1185">Reference proteome</keyword>
<dbReference type="InterPro" id="IPR006764">
    <property type="entry name" value="SAM_dep_MeTrfase_SAV2177_type"/>
</dbReference>
<sequence length="253" mass="27750">MNFDTSKPHPARVYDWMIGGRENFPADREAARRILELSPDVRRSFVENRRFLGRVVSHLVDQGIRQFLDIGAGLPASGNVHEIAHAIAPHTRVVYVDHDEIVLAHARALMAGSDRVRVVGGDATQPQRILDEPVVRDFIDWSQPVGLLMVALLHFVSDEDDPARIVGTFRDALPAGSFLAISHGGVEGWEDRKEQIRKASQAYVRTRAEIAGLFAGFELLEPGLVDLALWRPTAADPAPTGLYGGVGRLPAGT</sequence>
<evidence type="ECO:0000313" key="1">
    <source>
        <dbReference type="EMBL" id="SFK22685.1"/>
    </source>
</evidence>
<dbReference type="AlphaFoldDB" id="A0A1I3XT12"/>
<dbReference type="EMBL" id="FOQY01000020">
    <property type="protein sequence ID" value="SFK22685.1"/>
    <property type="molecule type" value="Genomic_DNA"/>
</dbReference>
<gene>
    <name evidence="1" type="ORF">SAMN05216275_12010</name>
</gene>
<organism evidence="1 2">
    <name type="scientific">Streptosporangium canum</name>
    <dbReference type="NCBI Taxonomy" id="324952"/>
    <lineage>
        <taxon>Bacteria</taxon>
        <taxon>Bacillati</taxon>
        <taxon>Actinomycetota</taxon>
        <taxon>Actinomycetes</taxon>
        <taxon>Streptosporangiales</taxon>
        <taxon>Streptosporangiaceae</taxon>
        <taxon>Streptosporangium</taxon>
    </lineage>
</organism>
<dbReference type="RefSeq" id="WP_093889563.1">
    <property type="nucleotide sequence ID" value="NZ_FOQY01000020.1"/>
</dbReference>
<dbReference type="CDD" id="cd02440">
    <property type="entry name" value="AdoMet_MTases"/>
    <property type="match status" value="1"/>
</dbReference>
<dbReference type="InterPro" id="IPR029063">
    <property type="entry name" value="SAM-dependent_MTases_sf"/>
</dbReference>
<keyword evidence="1" id="KW-0808">Transferase</keyword>
<reference evidence="2" key="1">
    <citation type="submission" date="2016-10" db="EMBL/GenBank/DDBJ databases">
        <authorList>
            <person name="Varghese N."/>
            <person name="Submissions S."/>
        </authorList>
    </citation>
    <scope>NUCLEOTIDE SEQUENCE [LARGE SCALE GENOMIC DNA]</scope>
    <source>
        <strain evidence="2">CGMCC 4.2126</strain>
    </source>
</reference>
<evidence type="ECO:0000313" key="2">
    <source>
        <dbReference type="Proteomes" id="UP000199111"/>
    </source>
</evidence>
<dbReference type="GeneID" id="96300884"/>
<dbReference type="PIRSF" id="PIRSF017393">
    <property type="entry name" value="MTase_SAV2177"/>
    <property type="match status" value="1"/>
</dbReference>